<keyword evidence="1" id="KW-0880">Kelch repeat</keyword>
<accession>A0A9P3PGQ0</accession>
<dbReference type="PANTHER" id="PTHR46093">
    <property type="entry name" value="ACYL-COA-BINDING DOMAIN-CONTAINING PROTEIN 5"/>
    <property type="match status" value="1"/>
</dbReference>
<dbReference type="SUPFAM" id="SSF117281">
    <property type="entry name" value="Kelch motif"/>
    <property type="match status" value="1"/>
</dbReference>
<evidence type="ECO:0000313" key="4">
    <source>
        <dbReference type="Proteomes" id="UP001063166"/>
    </source>
</evidence>
<reference evidence="3" key="1">
    <citation type="submission" date="2022-07" db="EMBL/GenBank/DDBJ databases">
        <title>The genome of Lyophyllum shimeji provides insight into the initial evolution of ectomycorrhizal fungal genome.</title>
        <authorList>
            <person name="Kobayashi Y."/>
            <person name="Shibata T."/>
            <person name="Hirakawa H."/>
            <person name="Shigenobu S."/>
            <person name="Nishiyama T."/>
            <person name="Yamada A."/>
            <person name="Hasebe M."/>
            <person name="Kawaguchi M."/>
        </authorList>
    </citation>
    <scope>NUCLEOTIDE SEQUENCE</scope>
    <source>
        <strain evidence="3">AT787</strain>
    </source>
</reference>
<organism evidence="3 4">
    <name type="scientific">Lyophyllum shimeji</name>
    <name type="common">Hon-shimeji</name>
    <name type="synonym">Tricholoma shimeji</name>
    <dbReference type="NCBI Taxonomy" id="47721"/>
    <lineage>
        <taxon>Eukaryota</taxon>
        <taxon>Fungi</taxon>
        <taxon>Dikarya</taxon>
        <taxon>Basidiomycota</taxon>
        <taxon>Agaricomycotina</taxon>
        <taxon>Agaricomycetes</taxon>
        <taxon>Agaricomycetidae</taxon>
        <taxon>Agaricales</taxon>
        <taxon>Tricholomatineae</taxon>
        <taxon>Lyophyllaceae</taxon>
        <taxon>Lyophyllum</taxon>
    </lineage>
</organism>
<protein>
    <recommendedName>
        <fullName evidence="5">MYND-type domain-containing protein</fullName>
    </recommendedName>
</protein>
<evidence type="ECO:0000256" key="2">
    <source>
        <dbReference type="ARBA" id="ARBA00022737"/>
    </source>
</evidence>
<dbReference type="InterPro" id="IPR015915">
    <property type="entry name" value="Kelch-typ_b-propeller"/>
</dbReference>
<name>A0A9P3PGQ0_LYOSH</name>
<sequence>MDLSAIERLMLDARMTCREGDTLFKAGKYAEAMASYWNSALKVVGPDYRIPGVPGGVGGGVRTELYSSMDPWERANLMGCCAGLAKCLLKEGDTESALAWLEEINALYKGTYFTTEKPLYDWIDFGLDLPELTYRRVVGLATSSDVFVSLSNTGAATHRRWVANTSIVNLPAHHKTSRTLAEANKDKVAELTQLRHPDPNSTNRLELKNPDLQVQGSWAKLPVKSPARVLARFAFASFTWKSRLYVAGGQQDSLGPFYRDFWYLDLEKLDAWRPLPGYPIPQSSSGAFLNWSMVVYNNKALLFTGRRQMDYFDLVTEKWGTIDTTYTPTRADEKAGVGKWPWPGQRLSDSAQQIVGDKLLVFGGVHRDTNIGCNLFMELDLKTNVWRRLTGHVMPPPDNDYSCPGPRKNPGSWVGKDKNRFYLLFGQCDRQGASLRKEPHGASSAYPYEDMWSWDVREEKWRRERFPGNSPCPRTELACAYNEKLGKVFIFGGYNPCLPTLVLSKRQQFEFSYFADTFMYTPPDPAAPPSERPLTSPVVADSSGQPKWKQVLTRGFPTYRCQARLSCDPETGKTYLFGGFTNTDYVPSRGDYISRSFGDVWQLKVNEPGGYFEGVDLEEEARTAKAGPWQRCFNCGDVGSWKKCGGICNGRAFFCNLECQKEGWKEHKRMHKCGKKT</sequence>
<dbReference type="EMBL" id="BRPK01000002">
    <property type="protein sequence ID" value="GLB35176.1"/>
    <property type="molecule type" value="Genomic_DNA"/>
</dbReference>
<keyword evidence="2" id="KW-0677">Repeat</keyword>
<gene>
    <name evidence="3" type="ORF">LshimejAT787_0207410</name>
</gene>
<comment type="caution">
    <text evidence="3">The sequence shown here is derived from an EMBL/GenBank/DDBJ whole genome shotgun (WGS) entry which is preliminary data.</text>
</comment>
<dbReference type="OrthoDB" id="432528at2759"/>
<keyword evidence="4" id="KW-1185">Reference proteome</keyword>
<evidence type="ECO:0000313" key="3">
    <source>
        <dbReference type="EMBL" id="GLB35176.1"/>
    </source>
</evidence>
<dbReference type="Gene3D" id="2.120.10.80">
    <property type="entry name" value="Kelch-type beta propeller"/>
    <property type="match status" value="2"/>
</dbReference>
<dbReference type="Gene3D" id="6.10.140.2220">
    <property type="match status" value="1"/>
</dbReference>
<dbReference type="PANTHER" id="PTHR46093:SF18">
    <property type="entry name" value="FIBRONECTIN TYPE-III DOMAIN-CONTAINING PROTEIN"/>
    <property type="match status" value="1"/>
</dbReference>
<proteinExistence type="predicted"/>
<dbReference type="Proteomes" id="UP001063166">
    <property type="component" value="Unassembled WGS sequence"/>
</dbReference>
<dbReference type="AlphaFoldDB" id="A0A9P3PGQ0"/>
<evidence type="ECO:0008006" key="5">
    <source>
        <dbReference type="Google" id="ProtNLM"/>
    </source>
</evidence>
<evidence type="ECO:0000256" key="1">
    <source>
        <dbReference type="ARBA" id="ARBA00022441"/>
    </source>
</evidence>